<protein>
    <submittedName>
        <fullName evidence="1">Uncharacterized protein</fullName>
    </submittedName>
</protein>
<keyword evidence="2" id="KW-1185">Reference proteome</keyword>
<name>A0A379JMJ0_9NOCA</name>
<sequence length="318" mass="33358">MAGDLLWSSQLGAADRQRVANGVGRSLTLRRQWNPLSSNTVCCHSCCLVSMAGSPTRRGGVFAGGGCPCTTWSTRSAHHMASSPTRIHTVCITSGDGFVGARKICTASSSAIAIASTVSPNETPGWAWRAWRRVHTSIAPRSARRIPARPSTVGYARATVCRSARPRAQLATGCALGLMRRPGHRAANSSCQSGSTGLATGAVGVQRVVTSRHRYSAESSARSGSRITMTAYRAHPVGARWRGGLGIQRTSLSPLSSMMAARVSVQVSAVMTDLAGACSRDTRTLIRRISNVSLPIYGDSLPIGNAAPATSALPNHHG</sequence>
<accession>A0A379JMJ0</accession>
<dbReference type="EMBL" id="UGRY01000008">
    <property type="protein sequence ID" value="SUD49564.1"/>
    <property type="molecule type" value="Genomic_DNA"/>
</dbReference>
<evidence type="ECO:0000313" key="1">
    <source>
        <dbReference type="EMBL" id="SUD49564.1"/>
    </source>
</evidence>
<evidence type="ECO:0000313" key="2">
    <source>
        <dbReference type="Proteomes" id="UP000255467"/>
    </source>
</evidence>
<organism evidence="1 2">
    <name type="scientific">Nocardia otitidiscaviarum</name>
    <dbReference type="NCBI Taxonomy" id="1823"/>
    <lineage>
        <taxon>Bacteria</taxon>
        <taxon>Bacillati</taxon>
        <taxon>Actinomycetota</taxon>
        <taxon>Actinomycetes</taxon>
        <taxon>Mycobacteriales</taxon>
        <taxon>Nocardiaceae</taxon>
        <taxon>Nocardia</taxon>
    </lineage>
</organism>
<gene>
    <name evidence="1" type="ORF">NCTC1934_06918</name>
</gene>
<dbReference type="Proteomes" id="UP000255467">
    <property type="component" value="Unassembled WGS sequence"/>
</dbReference>
<dbReference type="AlphaFoldDB" id="A0A379JMJ0"/>
<proteinExistence type="predicted"/>
<reference evidence="1 2" key="1">
    <citation type="submission" date="2018-06" db="EMBL/GenBank/DDBJ databases">
        <authorList>
            <consortium name="Pathogen Informatics"/>
            <person name="Doyle S."/>
        </authorList>
    </citation>
    <scope>NUCLEOTIDE SEQUENCE [LARGE SCALE GENOMIC DNA]</scope>
    <source>
        <strain evidence="1 2">NCTC1934</strain>
    </source>
</reference>